<comment type="catalytic activity">
    <reaction evidence="6">
        <text>(6S)-NADPHX + ADP = AMP + phosphate + NADPH + H(+)</text>
        <dbReference type="Rhea" id="RHEA:32235"/>
        <dbReference type="ChEBI" id="CHEBI:15378"/>
        <dbReference type="ChEBI" id="CHEBI:43474"/>
        <dbReference type="ChEBI" id="CHEBI:57783"/>
        <dbReference type="ChEBI" id="CHEBI:64076"/>
        <dbReference type="ChEBI" id="CHEBI:456215"/>
        <dbReference type="ChEBI" id="CHEBI:456216"/>
        <dbReference type="EC" id="4.2.1.136"/>
    </reaction>
</comment>
<protein>
    <recommendedName>
        <fullName evidence="6">ADP-dependent (S)-NAD(P)H-hydrate dehydratase</fullName>
        <ecNumber evidence="6">4.2.1.136</ecNumber>
    </recommendedName>
    <alternativeName>
        <fullName evidence="6">ADP-dependent NAD(P)HX dehydratase</fullName>
    </alternativeName>
</protein>
<dbReference type="RefSeq" id="WP_039690827.1">
    <property type="nucleotide sequence ID" value="NZ_CP009302.1"/>
</dbReference>
<dbReference type="OrthoDB" id="9806925at2"/>
<feature type="binding site" evidence="6">
    <location>
        <position position="229"/>
    </location>
    <ligand>
        <name>AMP</name>
        <dbReference type="ChEBI" id="CHEBI:456215"/>
    </ligand>
</feature>
<dbReference type="HOGENOM" id="CLU_024853_2_0_11"/>
<keyword evidence="4 6" id="KW-0520">NAD</keyword>
<keyword evidence="9" id="KW-1185">Reference proteome</keyword>
<keyword evidence="2 6" id="KW-0067">ATP-binding</keyword>
<keyword evidence="5 6" id="KW-0456">Lyase</keyword>
<dbReference type="Gene3D" id="3.40.1190.20">
    <property type="match status" value="1"/>
</dbReference>
<comment type="similarity">
    <text evidence="6">Belongs to the NnrD/CARKD family.</text>
</comment>
<comment type="function">
    <text evidence="6">Catalyzes the dehydration of the S-form of NAD(P)HX at the expense of ADP, which is converted to AMP. Together with NAD(P)HX epimerase, which catalyzes the epimerization of the S- and R-forms, the enzyme allows the repair of both epimers of NAD(P)HX, a damaged form of NAD(P)H that is a result of enzymatic or heat-dependent hydration.</text>
</comment>
<evidence type="ECO:0000256" key="2">
    <source>
        <dbReference type="ARBA" id="ARBA00022840"/>
    </source>
</evidence>
<dbReference type="SUPFAM" id="SSF53613">
    <property type="entry name" value="Ribokinase-like"/>
    <property type="match status" value="1"/>
</dbReference>
<feature type="domain" description="YjeF C-terminal" evidence="7">
    <location>
        <begin position="4"/>
        <end position="290"/>
    </location>
</feature>
<reference evidence="9" key="1">
    <citation type="submission" date="2014-08" db="EMBL/GenBank/DDBJ databases">
        <title>Coriobacteriaceae sp. complete genome.</title>
        <authorList>
            <person name="Looft T."/>
            <person name="Bayles D.O."/>
            <person name="Stanton T.B."/>
        </authorList>
    </citation>
    <scope>NUCLEOTIDE SEQUENCE [LARGE SCALE GENOMIC DNA]</scope>
    <source>
        <strain evidence="9">68-1-3</strain>
    </source>
</reference>
<accession>A0A0A8BBU9</accession>
<dbReference type="EC" id="4.2.1.136" evidence="6"/>
<proteinExistence type="inferred from homology"/>
<dbReference type="EMBL" id="CP009302">
    <property type="protein sequence ID" value="AJC12607.1"/>
    <property type="molecule type" value="Genomic_DNA"/>
</dbReference>
<keyword evidence="3 6" id="KW-0521">NADP</keyword>
<dbReference type="HAMAP" id="MF_01965">
    <property type="entry name" value="NADHX_dehydratase"/>
    <property type="match status" value="1"/>
</dbReference>
<dbReference type="GO" id="GO:0052855">
    <property type="term" value="F:ADP-dependent NAD(P)H-hydrate dehydratase activity"/>
    <property type="evidence" value="ECO:0007669"/>
    <property type="project" value="UniProtKB-UniRule"/>
</dbReference>
<comment type="subunit">
    <text evidence="6">Homotetramer.</text>
</comment>
<organism evidence="8 9">
    <name type="scientific">Berryella intestinalis</name>
    <dbReference type="NCBI Taxonomy" id="1531429"/>
    <lineage>
        <taxon>Bacteria</taxon>
        <taxon>Bacillati</taxon>
        <taxon>Actinomycetota</taxon>
        <taxon>Coriobacteriia</taxon>
        <taxon>Eggerthellales</taxon>
        <taxon>Eggerthellaceae</taxon>
        <taxon>Berryella</taxon>
    </lineage>
</organism>
<dbReference type="InterPro" id="IPR000631">
    <property type="entry name" value="CARKD"/>
</dbReference>
<dbReference type="NCBIfam" id="TIGR00196">
    <property type="entry name" value="yjeF_cterm"/>
    <property type="match status" value="1"/>
</dbReference>
<feature type="binding site" evidence="6">
    <location>
        <position position="102"/>
    </location>
    <ligand>
        <name>(6S)-NADPHX</name>
        <dbReference type="ChEBI" id="CHEBI:64076"/>
    </ligand>
</feature>
<dbReference type="PROSITE" id="PS51383">
    <property type="entry name" value="YJEF_C_3"/>
    <property type="match status" value="1"/>
</dbReference>
<sequence>MGFTIGRAADLLPFPASDTHKYARGKVVVVAGSPRYPGAAVLAARAAQRMGAGYVEAVVSAPAVLPVRIAGPSLVVSDRGEWDPPVLESGPGRPLAVLVGCGFDAAGDAGECGRLLRLALDRAACPVVVDGGALGLAACDEMRRALRLRAGRGVATVLTPHAGEAALLAEAAGLPGDFLSDPPWRFCERLAQAYSAIVCLKGPDTFVSDGSETYAIDQGGPELAKAGTGDVLAGMAAALSAQRQGDVLCAVTTAALLHAEAGRLAADRRTSIGVIPEDVIDELGSAIQRVASFR</sequence>
<dbReference type="GO" id="GO:0005524">
    <property type="term" value="F:ATP binding"/>
    <property type="evidence" value="ECO:0007669"/>
    <property type="project" value="UniProtKB-KW"/>
</dbReference>
<dbReference type="AlphaFoldDB" id="A0A0A8BBU9"/>
<dbReference type="InterPro" id="IPR029056">
    <property type="entry name" value="Ribokinase-like"/>
</dbReference>
<dbReference type="PANTHER" id="PTHR12592">
    <property type="entry name" value="ATP-DEPENDENT (S)-NAD(P)H-HYDRATE DEHYDRATASE FAMILY MEMBER"/>
    <property type="match status" value="1"/>
</dbReference>
<dbReference type="PANTHER" id="PTHR12592:SF0">
    <property type="entry name" value="ATP-DEPENDENT (S)-NAD(P)H-HYDRATE DEHYDRATASE"/>
    <property type="match status" value="1"/>
</dbReference>
<evidence type="ECO:0000256" key="3">
    <source>
        <dbReference type="ARBA" id="ARBA00022857"/>
    </source>
</evidence>
<evidence type="ECO:0000256" key="4">
    <source>
        <dbReference type="ARBA" id="ARBA00023027"/>
    </source>
</evidence>
<feature type="binding site" evidence="6">
    <location>
        <begin position="201"/>
        <end position="205"/>
    </location>
    <ligand>
        <name>AMP</name>
        <dbReference type="ChEBI" id="CHEBI:456215"/>
    </ligand>
</feature>
<feature type="binding site" evidence="6">
    <location>
        <position position="230"/>
    </location>
    <ligand>
        <name>(6S)-NADPHX</name>
        <dbReference type="ChEBI" id="CHEBI:64076"/>
    </ligand>
</feature>
<evidence type="ECO:0000256" key="1">
    <source>
        <dbReference type="ARBA" id="ARBA00022741"/>
    </source>
</evidence>
<keyword evidence="1 6" id="KW-0547">Nucleotide-binding</keyword>
<name>A0A0A8BBU9_9ACTN</name>
<dbReference type="CDD" id="cd01171">
    <property type="entry name" value="YXKO-related"/>
    <property type="match status" value="1"/>
</dbReference>
<reference evidence="8 9" key="2">
    <citation type="journal article" date="2015" name="Genome Announc.">
        <title>Complete Genome Sequence of Coriobacteriaceae Strain 68-1-3, a Novel Mucus-Degrading Isolate from the Swine Intestinal Tract.</title>
        <authorList>
            <person name="Looft T."/>
            <person name="Bayles D.O."/>
            <person name="Alt D.P."/>
            <person name="Stanton T.B."/>
        </authorList>
    </citation>
    <scope>NUCLEOTIDE SEQUENCE [LARGE SCALE GENOMIC DNA]</scope>
    <source>
        <strain evidence="8 9">68-1-3</strain>
    </source>
</reference>
<dbReference type="GO" id="GO:0046496">
    <property type="term" value="P:nicotinamide nucleotide metabolic process"/>
    <property type="evidence" value="ECO:0007669"/>
    <property type="project" value="UniProtKB-UniRule"/>
</dbReference>
<comment type="catalytic activity">
    <reaction evidence="6">
        <text>(6S)-NADHX + ADP = AMP + phosphate + NADH + H(+)</text>
        <dbReference type="Rhea" id="RHEA:32223"/>
        <dbReference type="ChEBI" id="CHEBI:15378"/>
        <dbReference type="ChEBI" id="CHEBI:43474"/>
        <dbReference type="ChEBI" id="CHEBI:57945"/>
        <dbReference type="ChEBI" id="CHEBI:64074"/>
        <dbReference type="ChEBI" id="CHEBI:456215"/>
        <dbReference type="ChEBI" id="CHEBI:456216"/>
        <dbReference type="EC" id="4.2.1.136"/>
    </reaction>
</comment>
<evidence type="ECO:0000313" key="8">
    <source>
        <dbReference type="EMBL" id="AJC12607.1"/>
    </source>
</evidence>
<evidence type="ECO:0000313" key="9">
    <source>
        <dbReference type="Proteomes" id="UP000031121"/>
    </source>
</evidence>
<dbReference type="Proteomes" id="UP000031121">
    <property type="component" value="Chromosome"/>
</dbReference>
<evidence type="ECO:0000256" key="5">
    <source>
        <dbReference type="ARBA" id="ARBA00023239"/>
    </source>
</evidence>
<comment type="cofactor">
    <cofactor evidence="6">
        <name>Mg(2+)</name>
        <dbReference type="ChEBI" id="CHEBI:18420"/>
    </cofactor>
</comment>
<dbReference type="GO" id="GO:0052856">
    <property type="term" value="F:NAD(P)HX epimerase activity"/>
    <property type="evidence" value="ECO:0007669"/>
    <property type="project" value="TreeGrafter"/>
</dbReference>
<gene>
    <name evidence="6" type="primary">nnrD</name>
    <name evidence="8" type="ORF">JI75_08020</name>
</gene>
<evidence type="ECO:0000259" key="7">
    <source>
        <dbReference type="PROSITE" id="PS51383"/>
    </source>
</evidence>
<evidence type="ECO:0000256" key="6">
    <source>
        <dbReference type="HAMAP-Rule" id="MF_01965"/>
    </source>
</evidence>
<feature type="binding site" evidence="6">
    <location>
        <position position="161"/>
    </location>
    <ligand>
        <name>(6S)-NADPHX</name>
        <dbReference type="ChEBI" id="CHEBI:64076"/>
    </ligand>
</feature>
<dbReference type="GO" id="GO:0110051">
    <property type="term" value="P:metabolite repair"/>
    <property type="evidence" value="ECO:0007669"/>
    <property type="project" value="TreeGrafter"/>
</dbReference>
<dbReference type="STRING" id="1531429.JI75_08020"/>
<feature type="binding site" evidence="6">
    <location>
        <position position="39"/>
    </location>
    <ligand>
        <name>(6S)-NADPHX</name>
        <dbReference type="ChEBI" id="CHEBI:64076"/>
    </ligand>
</feature>
<dbReference type="KEGG" id="cbac:JI75_08020"/>
<dbReference type="Pfam" id="PF01256">
    <property type="entry name" value="Carb_kinase"/>
    <property type="match status" value="1"/>
</dbReference>